<evidence type="ECO:0000313" key="6">
    <source>
        <dbReference type="Proteomes" id="UP000239706"/>
    </source>
</evidence>
<dbReference type="Proteomes" id="UP000239706">
    <property type="component" value="Unassembled WGS sequence"/>
</dbReference>
<dbReference type="GO" id="GO:0004553">
    <property type="term" value="F:hydrolase activity, hydrolyzing O-glycosyl compounds"/>
    <property type="evidence" value="ECO:0007669"/>
    <property type="project" value="InterPro"/>
</dbReference>
<feature type="domain" description="Glycoside hydrolase family 3 N-terminal" evidence="4">
    <location>
        <begin position="8"/>
        <end position="329"/>
    </location>
</feature>
<gene>
    <name evidence="5" type="primary">ybbD</name>
    <name evidence="5" type="ORF">CLLI_07430</name>
</gene>
<evidence type="ECO:0000259" key="4">
    <source>
        <dbReference type="Pfam" id="PF00933"/>
    </source>
</evidence>
<dbReference type="InterPro" id="IPR036962">
    <property type="entry name" value="Glyco_hydro_3_N_sf"/>
</dbReference>
<dbReference type="InterPro" id="IPR036881">
    <property type="entry name" value="Glyco_hydro_3_C_sf"/>
</dbReference>
<keyword evidence="6" id="KW-1185">Reference proteome</keyword>
<dbReference type="SUPFAM" id="SSF51445">
    <property type="entry name" value="(Trans)glycosidases"/>
    <property type="match status" value="1"/>
</dbReference>
<dbReference type="EMBL" id="PVXO01000022">
    <property type="protein sequence ID" value="PRR79587.1"/>
    <property type="molecule type" value="Genomic_DNA"/>
</dbReference>
<reference evidence="5 6" key="1">
    <citation type="submission" date="2018-03" db="EMBL/GenBank/DDBJ databases">
        <title>Genome sequence of Clostridium liquoris DSM 100320.</title>
        <authorList>
            <person name="Poehlein A."/>
            <person name="Daniel R."/>
        </authorList>
    </citation>
    <scope>NUCLEOTIDE SEQUENCE [LARGE SCALE GENOMIC DNA]</scope>
    <source>
        <strain evidence="5 6">DSM 100320</strain>
    </source>
</reference>
<dbReference type="InterPro" id="IPR001764">
    <property type="entry name" value="Glyco_hydro_3_N"/>
</dbReference>
<dbReference type="Pfam" id="PF00933">
    <property type="entry name" value="Glyco_hydro_3"/>
    <property type="match status" value="1"/>
</dbReference>
<accession>A0A2T0B713</accession>
<dbReference type="InterPro" id="IPR017853">
    <property type="entry name" value="GH"/>
</dbReference>
<dbReference type="NCBIfam" id="NF003740">
    <property type="entry name" value="PRK05337.1"/>
    <property type="match status" value="1"/>
</dbReference>
<dbReference type="Gene3D" id="3.40.50.1700">
    <property type="entry name" value="Glycoside hydrolase family 3 C-terminal domain"/>
    <property type="match status" value="1"/>
</dbReference>
<evidence type="ECO:0000256" key="3">
    <source>
        <dbReference type="ARBA" id="ARBA00023295"/>
    </source>
</evidence>
<evidence type="ECO:0000313" key="5">
    <source>
        <dbReference type="EMBL" id="PRR79587.1"/>
    </source>
</evidence>
<evidence type="ECO:0000256" key="2">
    <source>
        <dbReference type="ARBA" id="ARBA00022801"/>
    </source>
</evidence>
<dbReference type="PANTHER" id="PTHR30480">
    <property type="entry name" value="BETA-HEXOSAMINIDASE-RELATED"/>
    <property type="match status" value="1"/>
</dbReference>
<sequence length="525" mass="58539">MGIESMSLQQKIGQMLIIGFHGTEVNDKIIKAIRNYHIGNIILFAGNFKNPKQLYNLNKELQRLALKENGLPLFITIDQEGGMVTRITNGATFFPGNMALSAGGNEEDAYLYGKYSGEELKALGINFNLAPVLDVNNNKDNPVIGVRSYGENPQRVSKLGSAYIKGLQENGIIATGKHFPGHGDTSVDSHLDLSSVNHNKDRLERVELYPFKEAINTGIKAIMSAHVMFPAYEDRKLPATLSDKVLTGLLRNKLNFNGLIITDCMEMKAIDSYFGTVEAAVMSIKAGTDMICISHTEAKQIGALNRIIEKVESKEISEERINESLKRIIDFKSEINIKSFINSSYETAYNIINSDIHKEFSEKISNNSITIVRDNGLLPIKKEEEILVISTNAQVLTGIDDFIEDRNINTSFSKEFSNCETEIMSLKPSKKGIEYLTQKAKGKCKVIICTYNGNLNIEQIELVNEIYKINRNIIMIPMRDPYDAANLDHIPCILLAYEYTPISIKSILKVVKGEIEGKGICPVTL</sequence>
<keyword evidence="3" id="KW-0326">Glycosidase</keyword>
<dbReference type="Gene3D" id="3.20.20.300">
    <property type="entry name" value="Glycoside hydrolase, family 3, N-terminal domain"/>
    <property type="match status" value="1"/>
</dbReference>
<protein>
    <submittedName>
        <fullName evidence="5">Putative lipoprotein YbbD</fullName>
    </submittedName>
</protein>
<dbReference type="RefSeq" id="WP_207655071.1">
    <property type="nucleotide sequence ID" value="NZ_PVXO01000022.1"/>
</dbReference>
<dbReference type="InterPro" id="IPR050226">
    <property type="entry name" value="NagZ_Beta-hexosaminidase"/>
</dbReference>
<comment type="caution">
    <text evidence="5">The sequence shown here is derived from an EMBL/GenBank/DDBJ whole genome shotgun (WGS) entry which is preliminary data.</text>
</comment>
<dbReference type="GO" id="GO:0009254">
    <property type="term" value="P:peptidoglycan turnover"/>
    <property type="evidence" value="ECO:0007669"/>
    <property type="project" value="TreeGrafter"/>
</dbReference>
<keyword evidence="2" id="KW-0378">Hydrolase</keyword>
<dbReference type="AlphaFoldDB" id="A0A2T0B713"/>
<dbReference type="GO" id="GO:0005975">
    <property type="term" value="P:carbohydrate metabolic process"/>
    <property type="evidence" value="ECO:0007669"/>
    <property type="project" value="InterPro"/>
</dbReference>
<keyword evidence="5" id="KW-0449">Lipoprotein</keyword>
<dbReference type="PANTHER" id="PTHR30480:SF16">
    <property type="entry name" value="GLYCOSIDE HYDROLASE FAMILY 3 DOMAIN PROTEIN"/>
    <property type="match status" value="1"/>
</dbReference>
<organism evidence="5 6">
    <name type="scientific">Clostridium liquoris</name>
    <dbReference type="NCBI Taxonomy" id="1289519"/>
    <lineage>
        <taxon>Bacteria</taxon>
        <taxon>Bacillati</taxon>
        <taxon>Bacillota</taxon>
        <taxon>Clostridia</taxon>
        <taxon>Eubacteriales</taxon>
        <taxon>Clostridiaceae</taxon>
        <taxon>Clostridium</taxon>
    </lineage>
</organism>
<evidence type="ECO:0000256" key="1">
    <source>
        <dbReference type="ARBA" id="ARBA00005336"/>
    </source>
</evidence>
<comment type="similarity">
    <text evidence="1">Belongs to the glycosyl hydrolase 3 family.</text>
</comment>
<proteinExistence type="inferred from homology"/>
<name>A0A2T0B713_9CLOT</name>